<gene>
    <name evidence="3" type="ORF">EDD80_102335</name>
</gene>
<keyword evidence="2" id="KW-0472">Membrane</keyword>
<evidence type="ECO:0000256" key="1">
    <source>
        <dbReference type="SAM" id="Coils"/>
    </source>
</evidence>
<dbReference type="Proteomes" id="UP000295807">
    <property type="component" value="Unassembled WGS sequence"/>
</dbReference>
<feature type="coiled-coil region" evidence="1">
    <location>
        <begin position="114"/>
        <end position="176"/>
    </location>
</feature>
<keyword evidence="2" id="KW-1133">Transmembrane helix</keyword>
<feature type="transmembrane region" description="Helical" evidence="2">
    <location>
        <begin position="43"/>
        <end position="64"/>
    </location>
</feature>
<proteinExistence type="predicted"/>
<dbReference type="RefSeq" id="WP_132128227.1">
    <property type="nucleotide sequence ID" value="NZ_CP042432.1"/>
</dbReference>
<reference evidence="3 4" key="1">
    <citation type="submission" date="2019-03" db="EMBL/GenBank/DDBJ databases">
        <title>Genomic Encyclopedia of Type Strains, Phase IV (KMG-IV): sequencing the most valuable type-strain genomes for metagenomic binning, comparative biology and taxonomic classification.</title>
        <authorList>
            <person name="Goeker M."/>
        </authorList>
    </citation>
    <scope>NUCLEOTIDE SEQUENCE [LARGE SCALE GENOMIC DNA]</scope>
    <source>
        <strain evidence="3 4">DSM 21100</strain>
    </source>
</reference>
<keyword evidence="1" id="KW-0175">Coiled coil</keyword>
<organism evidence="3 4">
    <name type="scientific">Anseongella ginsenosidimutans</name>
    <dbReference type="NCBI Taxonomy" id="496056"/>
    <lineage>
        <taxon>Bacteria</taxon>
        <taxon>Pseudomonadati</taxon>
        <taxon>Bacteroidota</taxon>
        <taxon>Sphingobacteriia</taxon>
        <taxon>Sphingobacteriales</taxon>
        <taxon>Sphingobacteriaceae</taxon>
        <taxon>Anseongella</taxon>
    </lineage>
</organism>
<name>A0A4R3KVK0_9SPHI</name>
<evidence type="ECO:0000256" key="2">
    <source>
        <dbReference type="SAM" id="Phobius"/>
    </source>
</evidence>
<keyword evidence="2" id="KW-0812">Transmembrane</keyword>
<dbReference type="AlphaFoldDB" id="A0A4R3KVK0"/>
<dbReference type="EMBL" id="SMAD01000002">
    <property type="protein sequence ID" value="TCS89141.1"/>
    <property type="molecule type" value="Genomic_DNA"/>
</dbReference>
<evidence type="ECO:0000313" key="3">
    <source>
        <dbReference type="EMBL" id="TCS89141.1"/>
    </source>
</evidence>
<sequence length="185" mass="21631">MNDRLRHFIDNHRGEFDVHEPPQRVWKNIEKEFFPRQRFFSPFFSVLKVAAVIAVLLTVSFLAVRQLMRLVEPEERIVNNINPSAARQQAQYISLIETKRSELRQLQQSEPELYAEFAEEIESLETGYASLKSQLTAAPDQALVLEAMIQNLRYQIELLNRQLEIIQKINEAKKERGYEESSANI</sequence>
<keyword evidence="4" id="KW-1185">Reference proteome</keyword>
<accession>A0A4R3KVK0</accession>
<comment type="caution">
    <text evidence="3">The sequence shown here is derived from an EMBL/GenBank/DDBJ whole genome shotgun (WGS) entry which is preliminary data.</text>
</comment>
<evidence type="ECO:0000313" key="4">
    <source>
        <dbReference type="Proteomes" id="UP000295807"/>
    </source>
</evidence>
<protein>
    <submittedName>
        <fullName evidence="3">Uncharacterized protein</fullName>
    </submittedName>
</protein>
<dbReference type="OrthoDB" id="1120747at2"/>